<dbReference type="SMART" id="SM00244">
    <property type="entry name" value="PHB"/>
    <property type="match status" value="1"/>
</dbReference>
<dbReference type="RefSeq" id="WP_104756978.1">
    <property type="nucleotide sequence ID" value="NZ_JAGSIC010000005.1"/>
</dbReference>
<organism evidence="4 5">
    <name type="scientific">Brucella oryzae</name>
    <dbReference type="NCBI Taxonomy" id="335286"/>
    <lineage>
        <taxon>Bacteria</taxon>
        <taxon>Pseudomonadati</taxon>
        <taxon>Pseudomonadota</taxon>
        <taxon>Alphaproteobacteria</taxon>
        <taxon>Hyphomicrobiales</taxon>
        <taxon>Brucellaceae</taxon>
        <taxon>Brucella/Ochrobactrum group</taxon>
        <taxon>Brucella</taxon>
    </lineage>
</organism>
<dbReference type="SUPFAM" id="SSF117892">
    <property type="entry name" value="Band 7/SPFH domain"/>
    <property type="match status" value="1"/>
</dbReference>
<dbReference type="PANTHER" id="PTHR42911">
    <property type="entry name" value="MODULATOR OF FTSH PROTEASE HFLC"/>
    <property type="match status" value="1"/>
</dbReference>
<comment type="subcellular location">
    <subcellularLocation>
        <location evidence="1">Membrane</location>
        <topology evidence="1">Single-pass membrane protein</topology>
    </subcellularLocation>
</comment>
<dbReference type="PRINTS" id="PR00679">
    <property type="entry name" value="PROHIBITIN"/>
</dbReference>
<protein>
    <submittedName>
        <fullName evidence="4">Band 7 protein</fullName>
    </submittedName>
</protein>
<dbReference type="Proteomes" id="UP000238493">
    <property type="component" value="Unassembled WGS sequence"/>
</dbReference>
<dbReference type="GO" id="GO:0016020">
    <property type="term" value="C:membrane"/>
    <property type="evidence" value="ECO:0007669"/>
    <property type="project" value="UniProtKB-SubCell"/>
</dbReference>
<sequence>MRQILPKALAGIVLLGILSVVLGSWYTVDEGERGVVLRYGAVSGVAQPGLGFKIPLIDSIVRISVQSKAAIYNSMEAYSRDQQPATMNLSVNYRIPPDRVEEVYATYGGEDGLLSRLVERRVFEESKTVFGKFNAVEAIQERSRLNQEIAEAIQNSVRGPVIIDTVQIENIDFSDSYEQSIEQRMLAEVEVQRLRQNAEREKVQAEITVTQAKAQADARRAEAQAQADAVRLQAEAEAEAIRLKGEAEATAIKARGDALRDNPGLVALTQAERWDGQLPSTMLPNGAIPMLNLNSSQEAPQKSPNY</sequence>
<gene>
    <name evidence="4" type="ORF">C3731_17950</name>
</gene>
<dbReference type="Gene3D" id="3.30.479.30">
    <property type="entry name" value="Band 7 domain"/>
    <property type="match status" value="1"/>
</dbReference>
<dbReference type="InterPro" id="IPR001107">
    <property type="entry name" value="Band_7"/>
</dbReference>
<feature type="coiled-coil region" evidence="2">
    <location>
        <begin position="135"/>
        <end position="233"/>
    </location>
</feature>
<dbReference type="InterPro" id="IPR036013">
    <property type="entry name" value="Band_7/SPFH_dom_sf"/>
</dbReference>
<comment type="caution">
    <text evidence="4">The sequence shown here is derived from an EMBL/GenBank/DDBJ whole genome shotgun (WGS) entry which is preliminary data.</text>
</comment>
<keyword evidence="5" id="KW-1185">Reference proteome</keyword>
<feature type="domain" description="Band 7" evidence="3">
    <location>
        <begin position="23"/>
        <end position="185"/>
    </location>
</feature>
<accession>A0A2S7IW94</accession>
<dbReference type="AlphaFoldDB" id="A0A2S7IW94"/>
<evidence type="ECO:0000259" key="3">
    <source>
        <dbReference type="SMART" id="SM00244"/>
    </source>
</evidence>
<evidence type="ECO:0000313" key="4">
    <source>
        <dbReference type="EMBL" id="PQA72274.1"/>
    </source>
</evidence>
<dbReference type="Pfam" id="PF01145">
    <property type="entry name" value="Band_7"/>
    <property type="match status" value="1"/>
</dbReference>
<dbReference type="CDD" id="cd03401">
    <property type="entry name" value="SPFH_prohibitin"/>
    <property type="match status" value="1"/>
</dbReference>
<dbReference type="EMBL" id="PTRC01000033">
    <property type="protein sequence ID" value="PQA72274.1"/>
    <property type="molecule type" value="Genomic_DNA"/>
</dbReference>
<name>A0A2S7IW94_9HYPH</name>
<dbReference type="OrthoDB" id="9812991at2"/>
<reference evidence="4 5" key="1">
    <citation type="submission" date="2018-02" db="EMBL/GenBank/DDBJ databases">
        <title>Draft genome sequence of Ochrobactrum oryzae found in Brazil.</title>
        <authorList>
            <person name="Cerdeira L."/>
            <person name="Andrade F."/>
            <person name="Zacariotto T."/>
            <person name="Barbosa B."/>
            <person name="Santos S."/>
            <person name="Cassetari V."/>
            <person name="Lincopan N."/>
        </authorList>
    </citation>
    <scope>NUCLEOTIDE SEQUENCE [LARGE SCALE GENOMIC DNA]</scope>
    <source>
        <strain evidence="4 5">OA447</strain>
    </source>
</reference>
<keyword evidence="2" id="KW-0175">Coiled coil</keyword>
<evidence type="ECO:0000313" key="5">
    <source>
        <dbReference type="Proteomes" id="UP000238493"/>
    </source>
</evidence>
<dbReference type="PANTHER" id="PTHR42911:SF2">
    <property type="entry name" value="PROHIBITIN FAMILY PROTEIN"/>
    <property type="match status" value="1"/>
</dbReference>
<evidence type="ECO:0000256" key="1">
    <source>
        <dbReference type="ARBA" id="ARBA00004167"/>
    </source>
</evidence>
<dbReference type="InterPro" id="IPR000163">
    <property type="entry name" value="Prohibitin"/>
</dbReference>
<proteinExistence type="predicted"/>
<evidence type="ECO:0000256" key="2">
    <source>
        <dbReference type="SAM" id="Coils"/>
    </source>
</evidence>